<comment type="catalytic activity">
    <reaction evidence="1">
        <text>a beta-lactam + H2O = a substituted beta-amino acid</text>
        <dbReference type="Rhea" id="RHEA:20401"/>
        <dbReference type="ChEBI" id="CHEBI:15377"/>
        <dbReference type="ChEBI" id="CHEBI:35627"/>
        <dbReference type="ChEBI" id="CHEBI:140347"/>
        <dbReference type="EC" id="3.5.2.6"/>
    </reaction>
</comment>
<protein>
    <recommendedName>
        <fullName evidence="3">Beta-lactamase class A catalytic domain-containing protein</fullName>
    </recommendedName>
</protein>
<name>A0ABV2QVR1_9HYPH</name>
<feature type="domain" description="Beta-lactamase class A catalytic" evidence="3">
    <location>
        <begin position="186"/>
        <end position="278"/>
    </location>
</feature>
<feature type="region of interest" description="Disordered" evidence="2">
    <location>
        <begin position="1"/>
        <end position="37"/>
    </location>
</feature>
<dbReference type="InterPro" id="IPR012338">
    <property type="entry name" value="Beta-lactam/transpept-like"/>
</dbReference>
<evidence type="ECO:0000256" key="1">
    <source>
        <dbReference type="ARBA" id="ARBA00001526"/>
    </source>
</evidence>
<sequence length="435" mass="45979">MANGRGLEPFHSRSDDSAAAAGPPSSVSPSWEEGSKVEASMRPLHGLTTVIALTAALLTLAPAQAQTMTPQATLELLMTPKGLPADRFSPSFLAQLPVTQVQGVVAGLVAKHGPLQRFDPTGDSFTLRFARANVPASITLDRDGRIIGLWFGAAETLGSIADLAGEIQALPGRTALLVVSDGKDIVADAADQPLAVGSAAKLAVLVAIQDAVKQGKLRWDQVVPLDPAWKSLPSGQLQDWPDGTPLTLATLANLMISISDNTATDALIRIAGREAVDAISPANAPFLTTRELFTLKTTANAPMRAEWAAGDTGTRRALLEQMANEPLPPAAAIRSDVTHEVEWFFTARELCRLLDQTAALPSVAINPGLADAKAWKSFAYKGGSEIGVLNLSTRVVGRDGGVHCVVASWNDDAALDDERLFAPYRGILNRLAERE</sequence>
<evidence type="ECO:0000256" key="2">
    <source>
        <dbReference type="SAM" id="MobiDB-lite"/>
    </source>
</evidence>
<dbReference type="EMBL" id="JBEPSM010000001">
    <property type="protein sequence ID" value="MET4632881.1"/>
    <property type="molecule type" value="Genomic_DNA"/>
</dbReference>
<evidence type="ECO:0000313" key="5">
    <source>
        <dbReference type="Proteomes" id="UP001549321"/>
    </source>
</evidence>
<keyword evidence="5" id="KW-1185">Reference proteome</keyword>
<dbReference type="PANTHER" id="PTHR35333:SF5">
    <property type="entry name" value="CONSERVED LIPOPROTEIN LPQF-RELATED"/>
    <property type="match status" value="1"/>
</dbReference>
<feature type="compositionally biased region" description="Low complexity" evidence="2">
    <location>
        <begin position="17"/>
        <end position="30"/>
    </location>
</feature>
<dbReference type="SUPFAM" id="SSF56601">
    <property type="entry name" value="beta-lactamase/transpeptidase-like"/>
    <property type="match status" value="1"/>
</dbReference>
<reference evidence="4 5" key="1">
    <citation type="submission" date="2024-06" db="EMBL/GenBank/DDBJ databases">
        <title>Sorghum-associated microbial communities from plants grown in Nebraska, USA.</title>
        <authorList>
            <person name="Schachtman D."/>
        </authorList>
    </citation>
    <scope>NUCLEOTIDE SEQUENCE [LARGE SCALE GENOMIC DNA]</scope>
    <source>
        <strain evidence="4 5">3207</strain>
    </source>
</reference>
<dbReference type="Pfam" id="PF13354">
    <property type="entry name" value="Beta-lactamase2"/>
    <property type="match status" value="1"/>
</dbReference>
<dbReference type="InterPro" id="IPR045155">
    <property type="entry name" value="Beta-lactam_cat"/>
</dbReference>
<dbReference type="Gene3D" id="3.40.710.10">
    <property type="entry name" value="DD-peptidase/beta-lactamase superfamily"/>
    <property type="match status" value="1"/>
</dbReference>
<accession>A0ABV2QVR1</accession>
<comment type="caution">
    <text evidence="4">The sequence shown here is derived from an EMBL/GenBank/DDBJ whole genome shotgun (WGS) entry which is preliminary data.</text>
</comment>
<gene>
    <name evidence="4" type="ORF">ABIE08_000794</name>
</gene>
<dbReference type="PANTHER" id="PTHR35333">
    <property type="entry name" value="BETA-LACTAMASE"/>
    <property type="match status" value="1"/>
</dbReference>
<proteinExistence type="predicted"/>
<evidence type="ECO:0000259" key="3">
    <source>
        <dbReference type="Pfam" id="PF13354"/>
    </source>
</evidence>
<dbReference type="InterPro" id="IPR000871">
    <property type="entry name" value="Beta-lactam_class-A"/>
</dbReference>
<evidence type="ECO:0000313" key="4">
    <source>
        <dbReference type="EMBL" id="MET4632881.1"/>
    </source>
</evidence>
<organism evidence="4 5">
    <name type="scientific">Kaistia defluvii</name>
    <dbReference type="NCBI Taxonomy" id="410841"/>
    <lineage>
        <taxon>Bacteria</taxon>
        <taxon>Pseudomonadati</taxon>
        <taxon>Pseudomonadota</taxon>
        <taxon>Alphaproteobacteria</taxon>
        <taxon>Hyphomicrobiales</taxon>
        <taxon>Kaistiaceae</taxon>
        <taxon>Kaistia</taxon>
    </lineage>
</organism>
<dbReference type="Proteomes" id="UP001549321">
    <property type="component" value="Unassembled WGS sequence"/>
</dbReference>